<reference evidence="9" key="1">
    <citation type="submission" date="2016-11" db="UniProtKB">
        <authorList>
            <consortium name="WormBaseParasite"/>
        </authorList>
    </citation>
    <scope>IDENTIFICATION</scope>
</reference>
<evidence type="ECO:0000256" key="6">
    <source>
        <dbReference type="SAM" id="Phobius"/>
    </source>
</evidence>
<keyword evidence="8" id="KW-1185">Reference proteome</keyword>
<accession>A0A1I7Z5Q3</accession>
<evidence type="ECO:0000313" key="9">
    <source>
        <dbReference type="WBParaSite" id="L893_g2303.t1"/>
    </source>
</evidence>
<proteinExistence type="predicted"/>
<evidence type="ECO:0000256" key="2">
    <source>
        <dbReference type="ARBA" id="ARBA00022692"/>
    </source>
</evidence>
<feature type="compositionally biased region" description="Polar residues" evidence="5">
    <location>
        <begin position="368"/>
        <end position="381"/>
    </location>
</feature>
<dbReference type="WBParaSite" id="L893_g2303.t1">
    <property type="protein sequence ID" value="L893_g2303.t1"/>
    <property type="gene ID" value="L893_g2303"/>
</dbReference>
<dbReference type="InterPro" id="IPR037185">
    <property type="entry name" value="EmrE-like"/>
</dbReference>
<sequence>MGLLMDTLVNTEQKGSIESITRLQATCCLACRGTEPRKVSPSQRAYSMTMPNGHGASGMLKITLMVLLYYPLSIGLTFYQKWFIKNYGLPLFCVTGHYFTKYAVAIMVRYALELFRQRRVRLSIRDQLRWLAPIGICASVDIGLSNWALEYVTISLYTMAKSSSILFIVAFSLLLHLERWRPSLGITATLIAIGLFLFTWQASQLDMLGLLLVELAAASTGVRWTVSQLVMQRDDQTTALRHPLDMVIHVQPWMVLAILPLLFVFEGGELTLTRIFMYNDVYQPMHVIFLIVTGGVLAFLMEMSEYLLLVHTSGITLNIFGIIKEVMTLLLAHHLNGDRLSNVNIFGLCLCLAGMTVHGASKRHSKTAPRTSSPTSLLSNGDSDRKFLLSVDSESA</sequence>
<evidence type="ECO:0000256" key="4">
    <source>
        <dbReference type="ARBA" id="ARBA00023136"/>
    </source>
</evidence>
<dbReference type="InterPro" id="IPR050186">
    <property type="entry name" value="TPT_transporter"/>
</dbReference>
<feature type="region of interest" description="Disordered" evidence="5">
    <location>
        <begin position="363"/>
        <end position="383"/>
    </location>
</feature>
<feature type="transmembrane region" description="Helical" evidence="6">
    <location>
        <begin position="246"/>
        <end position="265"/>
    </location>
</feature>
<evidence type="ECO:0000259" key="7">
    <source>
        <dbReference type="Pfam" id="PF03151"/>
    </source>
</evidence>
<evidence type="ECO:0000313" key="8">
    <source>
        <dbReference type="Proteomes" id="UP000095287"/>
    </source>
</evidence>
<feature type="transmembrane region" description="Helical" evidence="6">
    <location>
        <begin position="306"/>
        <end position="323"/>
    </location>
</feature>
<keyword evidence="3 6" id="KW-1133">Transmembrane helix</keyword>
<dbReference type="SUPFAM" id="SSF103481">
    <property type="entry name" value="Multidrug resistance efflux transporter EmrE"/>
    <property type="match status" value="1"/>
</dbReference>
<dbReference type="PANTHER" id="PTHR11132">
    <property type="entry name" value="SOLUTE CARRIER FAMILY 35"/>
    <property type="match status" value="1"/>
</dbReference>
<dbReference type="GO" id="GO:0016020">
    <property type="term" value="C:membrane"/>
    <property type="evidence" value="ECO:0007669"/>
    <property type="project" value="UniProtKB-SubCell"/>
</dbReference>
<name>A0A1I7Z5Q3_9BILA</name>
<feature type="domain" description="Sugar phosphate transporter" evidence="7">
    <location>
        <begin position="60"/>
        <end position="356"/>
    </location>
</feature>
<feature type="transmembrane region" description="Helical" evidence="6">
    <location>
        <begin position="343"/>
        <end position="360"/>
    </location>
</feature>
<feature type="transmembrane region" description="Helical" evidence="6">
    <location>
        <begin position="154"/>
        <end position="177"/>
    </location>
</feature>
<keyword evidence="4 6" id="KW-0472">Membrane</keyword>
<evidence type="ECO:0000256" key="5">
    <source>
        <dbReference type="SAM" id="MobiDB-lite"/>
    </source>
</evidence>
<protein>
    <submittedName>
        <fullName evidence="9">TPT domain-containing protein</fullName>
    </submittedName>
</protein>
<dbReference type="InterPro" id="IPR004853">
    <property type="entry name" value="Sugar_P_trans_dom"/>
</dbReference>
<dbReference type="Pfam" id="PF03151">
    <property type="entry name" value="TPT"/>
    <property type="match status" value="1"/>
</dbReference>
<comment type="subcellular location">
    <subcellularLocation>
        <location evidence="1">Membrane</location>
        <topology evidence="1">Multi-pass membrane protein</topology>
    </subcellularLocation>
</comment>
<evidence type="ECO:0000256" key="3">
    <source>
        <dbReference type="ARBA" id="ARBA00022989"/>
    </source>
</evidence>
<feature type="transmembrane region" description="Helical" evidence="6">
    <location>
        <begin position="184"/>
        <end position="202"/>
    </location>
</feature>
<keyword evidence="2 6" id="KW-0812">Transmembrane</keyword>
<feature type="transmembrane region" description="Helical" evidence="6">
    <location>
        <begin position="58"/>
        <end position="79"/>
    </location>
</feature>
<organism evidence="8 9">
    <name type="scientific">Steinernema glaseri</name>
    <dbReference type="NCBI Taxonomy" id="37863"/>
    <lineage>
        <taxon>Eukaryota</taxon>
        <taxon>Metazoa</taxon>
        <taxon>Ecdysozoa</taxon>
        <taxon>Nematoda</taxon>
        <taxon>Chromadorea</taxon>
        <taxon>Rhabditida</taxon>
        <taxon>Tylenchina</taxon>
        <taxon>Panagrolaimomorpha</taxon>
        <taxon>Strongyloidoidea</taxon>
        <taxon>Steinernematidae</taxon>
        <taxon>Steinernema</taxon>
    </lineage>
</organism>
<feature type="transmembrane region" description="Helical" evidence="6">
    <location>
        <begin position="208"/>
        <end position="226"/>
    </location>
</feature>
<dbReference type="AlphaFoldDB" id="A0A1I7Z5Q3"/>
<dbReference type="Proteomes" id="UP000095287">
    <property type="component" value="Unplaced"/>
</dbReference>
<feature type="transmembrane region" description="Helical" evidence="6">
    <location>
        <begin position="285"/>
        <end position="301"/>
    </location>
</feature>
<evidence type="ECO:0000256" key="1">
    <source>
        <dbReference type="ARBA" id="ARBA00004141"/>
    </source>
</evidence>